<dbReference type="EMBL" id="UINC01058056">
    <property type="protein sequence ID" value="SVB79897.1"/>
    <property type="molecule type" value="Genomic_DNA"/>
</dbReference>
<dbReference type="AlphaFoldDB" id="A0A382GYX0"/>
<gene>
    <name evidence="2" type="ORF">METZ01_LOCUS232751</name>
</gene>
<reference evidence="2" key="1">
    <citation type="submission" date="2018-05" db="EMBL/GenBank/DDBJ databases">
        <authorList>
            <person name="Lanie J.A."/>
            <person name="Ng W.-L."/>
            <person name="Kazmierczak K.M."/>
            <person name="Andrzejewski T.M."/>
            <person name="Davidsen T.M."/>
            <person name="Wayne K.J."/>
            <person name="Tettelin H."/>
            <person name="Glass J.I."/>
            <person name="Rusch D."/>
            <person name="Podicherti R."/>
            <person name="Tsui H.-C.T."/>
            <person name="Winkler M.E."/>
        </authorList>
    </citation>
    <scope>NUCLEOTIDE SEQUENCE</scope>
</reference>
<evidence type="ECO:0000313" key="2">
    <source>
        <dbReference type="EMBL" id="SVB79897.1"/>
    </source>
</evidence>
<evidence type="ECO:0008006" key="3">
    <source>
        <dbReference type="Google" id="ProtNLM"/>
    </source>
</evidence>
<keyword evidence="1" id="KW-0812">Transmembrane</keyword>
<accession>A0A382GYX0</accession>
<keyword evidence="1" id="KW-0472">Membrane</keyword>
<keyword evidence="1" id="KW-1133">Transmembrane helix</keyword>
<organism evidence="2">
    <name type="scientific">marine metagenome</name>
    <dbReference type="NCBI Taxonomy" id="408172"/>
    <lineage>
        <taxon>unclassified sequences</taxon>
        <taxon>metagenomes</taxon>
        <taxon>ecological metagenomes</taxon>
    </lineage>
</organism>
<feature type="transmembrane region" description="Helical" evidence="1">
    <location>
        <begin position="29"/>
        <end position="59"/>
    </location>
</feature>
<feature type="transmembrane region" description="Helical" evidence="1">
    <location>
        <begin position="71"/>
        <end position="89"/>
    </location>
</feature>
<proteinExistence type="predicted"/>
<feature type="non-terminal residue" evidence="2">
    <location>
        <position position="93"/>
    </location>
</feature>
<sequence length="93" mass="10319">MKINNNKNFAGGYVEGDTFLHKLRPQGKIIASLFLLLGSGIGNGWSLAMVGLLTTLGIIIAEVPLREIFHIIRRMTWFFLAIAIFPVLFTPGF</sequence>
<evidence type="ECO:0000256" key="1">
    <source>
        <dbReference type="SAM" id="Phobius"/>
    </source>
</evidence>
<name>A0A382GYX0_9ZZZZ</name>
<protein>
    <recommendedName>
        <fullName evidence="3">Cobalt transport protein</fullName>
    </recommendedName>
</protein>